<keyword evidence="3" id="KW-1185">Reference proteome</keyword>
<proteinExistence type="predicted"/>
<dbReference type="SUPFAM" id="SSF47413">
    <property type="entry name" value="lambda repressor-like DNA-binding domains"/>
    <property type="match status" value="1"/>
</dbReference>
<reference evidence="3" key="1">
    <citation type="journal article" date="2019" name="Int. J. Syst. Evol. Microbiol.">
        <title>The Global Catalogue of Microorganisms (GCM) 10K type strain sequencing project: providing services to taxonomists for standard genome sequencing and annotation.</title>
        <authorList>
            <consortium name="The Broad Institute Genomics Platform"/>
            <consortium name="The Broad Institute Genome Sequencing Center for Infectious Disease"/>
            <person name="Wu L."/>
            <person name="Ma J."/>
        </authorList>
    </citation>
    <scope>NUCLEOTIDE SEQUENCE [LARGE SCALE GENOMIC DNA]</scope>
    <source>
        <strain evidence="3">CCM 7043</strain>
    </source>
</reference>
<dbReference type="RefSeq" id="WP_344718743.1">
    <property type="nucleotide sequence ID" value="NZ_BAAAUS010000001.1"/>
</dbReference>
<dbReference type="EMBL" id="JBHUCO010000015">
    <property type="protein sequence ID" value="MFD1519191.1"/>
    <property type="molecule type" value="Genomic_DNA"/>
</dbReference>
<comment type="caution">
    <text evidence="2">The sequence shown here is derived from an EMBL/GenBank/DDBJ whole genome shotgun (WGS) entry which is preliminary data.</text>
</comment>
<evidence type="ECO:0000313" key="2">
    <source>
        <dbReference type="EMBL" id="MFD1519191.1"/>
    </source>
</evidence>
<protein>
    <submittedName>
        <fullName evidence="2">XRE family transcriptional regulator</fullName>
    </submittedName>
</protein>
<name>A0ABW4EW41_9PSEU</name>
<organism evidence="2 3">
    <name type="scientific">Pseudonocardia yunnanensis</name>
    <dbReference type="NCBI Taxonomy" id="58107"/>
    <lineage>
        <taxon>Bacteria</taxon>
        <taxon>Bacillati</taxon>
        <taxon>Actinomycetota</taxon>
        <taxon>Actinomycetes</taxon>
        <taxon>Pseudonocardiales</taxon>
        <taxon>Pseudonocardiaceae</taxon>
        <taxon>Pseudonocardia</taxon>
    </lineage>
</organism>
<gene>
    <name evidence="2" type="ORF">ACFSJD_16975</name>
</gene>
<accession>A0ABW4EW41</accession>
<sequence>MSLAEQPSGDDWDAVAEAIQTRLAETRMTQLDVASRARLSLTTVRELQHNLNSRRRRPQTLAAVSQVLGWPPDYLQQVLNGDQPQSHEDEVKDPVLQALDGLARQIQELRERVEQIEHQLAAEDAKP</sequence>
<keyword evidence="1" id="KW-0175">Coiled coil</keyword>
<feature type="coiled-coil region" evidence="1">
    <location>
        <begin position="99"/>
        <end position="126"/>
    </location>
</feature>
<evidence type="ECO:0000313" key="3">
    <source>
        <dbReference type="Proteomes" id="UP001597114"/>
    </source>
</evidence>
<evidence type="ECO:0000256" key="1">
    <source>
        <dbReference type="SAM" id="Coils"/>
    </source>
</evidence>
<dbReference type="InterPro" id="IPR010982">
    <property type="entry name" value="Lambda_DNA-bd_dom_sf"/>
</dbReference>
<dbReference type="Proteomes" id="UP001597114">
    <property type="component" value="Unassembled WGS sequence"/>
</dbReference>
<dbReference type="Gene3D" id="1.10.260.40">
    <property type="entry name" value="lambda repressor-like DNA-binding domains"/>
    <property type="match status" value="1"/>
</dbReference>